<keyword evidence="4 8" id="KW-0067">ATP-binding</keyword>
<comment type="similarity">
    <text evidence="1">Belongs to the heat shock protein 90 family.</text>
</comment>
<comment type="caution">
    <text evidence="12">The sequence shown here is derived from an EMBL/GenBank/DDBJ whole genome shotgun (WGS) entry which is preliminary data.</text>
</comment>
<feature type="region of interest" description="Disordered" evidence="9">
    <location>
        <begin position="786"/>
        <end position="851"/>
    </location>
</feature>
<feature type="binding site" evidence="8">
    <location>
        <begin position="186"/>
        <end position="187"/>
    </location>
    <ligand>
        <name>ATP</name>
        <dbReference type="ChEBI" id="CHEBI:30616"/>
    </ligand>
</feature>
<dbReference type="Gene3D" id="3.30.230.80">
    <property type="match status" value="1"/>
</dbReference>
<accession>A0A8T0J089</accession>
<feature type="binding site" evidence="8">
    <location>
        <position position="166"/>
    </location>
    <ligand>
        <name>ATP</name>
        <dbReference type="ChEBI" id="CHEBI:30616"/>
    </ligand>
</feature>
<keyword evidence="3" id="KW-0106">Calcium</keyword>
<dbReference type="PANTHER" id="PTHR11528">
    <property type="entry name" value="HEAT SHOCK PROTEIN 90 FAMILY MEMBER"/>
    <property type="match status" value="1"/>
</dbReference>
<dbReference type="Proteomes" id="UP000822688">
    <property type="component" value="Chromosome 2"/>
</dbReference>
<feature type="binding site" evidence="8">
    <location>
        <position position="122"/>
    </location>
    <ligand>
        <name>ATP</name>
        <dbReference type="ChEBI" id="CHEBI:30616"/>
    </ligand>
</feature>
<sequence length="851" mass="97196">MARLQLMDRRLNASLLLLCLLLSFSSLHINSNGRSGRAHAQEETKMDTGAPPKLEENLGAHTAGSTTDSDVVKRESESMTPKNLRDRAEKFEFQAEVSRLMDIIIHSLYSNKDIFLRELISNASDALDKIRFLALTDPAQLGEGDDAKLDIHIKLDKEKKVLTIRDSGVGMTKNDLIKNLGTIAKSGTSAFLEQMQKGGDLNLIGQFGVGFYSVYLVADHVEVISKHNDDVQYIWESKADGNFAVTEDTENEPLGRGTEIRIYLKSDAAEYAQEDKLRELVKRYSEFISFPIYLWASKEVDVEVPVEETEEKEEKDSDDTESEDEESTETKTKTVKETKWDWELLNDAKAVWLRNPKDVTAEEYDKFYHSLAKDFSTDKPMSWSHFNAEGDVEFKAVLYIPPKAPYDLFENYYSQKAFLKLYVRRVFISDEFDELLPKYLSFLKGIVDSDTLPLNVSREMLQQHSSLKTIKKKLVRKALDMIRRIVEEDEDEKLDDKKTDEEKEEKKGEVSEKKGKYAKFWNEFGKAIKLGIIEDTSNRVRLAKLLRFHSSKSGDKLTSLDAYISRMKPGQKQIYYLTGQDRKLLEQSPFVEKLLKKGYEVIYLTDAVDEYLTQNLTEYEDKKFQNASKDDLKLGSKDEKAKFKEVKESYKELTKWWKDLLSGEMVEAVKVSNRLADTPAVVVTSKYGWSANMERIMQAQTLADPTKQSYMRGKRILEVNPNHPIIKDLKEKVALSSEDDSAKQAAKLVFETALLESGFVLEDPKDFATRIYSVIKANLNVSPDAVVEEDEVEEETEKDRADNAAEDIPDYQNFKNLNIDQDNMMSSEEATDGPADDTAADEEAYSEKDEL</sequence>
<dbReference type="InterPro" id="IPR020568">
    <property type="entry name" value="Ribosomal_Su5_D2-typ_SF"/>
</dbReference>
<keyword evidence="2 8" id="KW-0547">Nucleotide-binding</keyword>
<dbReference type="SUPFAM" id="SSF54211">
    <property type="entry name" value="Ribosomal protein S5 domain 2-like"/>
    <property type="match status" value="1"/>
</dbReference>
<gene>
    <name evidence="12" type="ORF">KC19_2G285900</name>
</gene>
<dbReference type="FunFam" id="3.40.50.11260:FF:000005">
    <property type="entry name" value="Heat shock protein 90"/>
    <property type="match status" value="1"/>
</dbReference>
<evidence type="ECO:0000256" key="4">
    <source>
        <dbReference type="ARBA" id="ARBA00022840"/>
    </source>
</evidence>
<feature type="compositionally biased region" description="Basic and acidic residues" evidence="9">
    <location>
        <begin position="70"/>
        <end position="81"/>
    </location>
</feature>
<dbReference type="InterPro" id="IPR037196">
    <property type="entry name" value="HSP90_C"/>
</dbReference>
<protein>
    <recommendedName>
        <fullName evidence="6">Endoplasmin homolog</fullName>
    </recommendedName>
    <alternativeName>
        <fullName evidence="7">Glucose-regulated protein 94 homolog</fullName>
    </alternativeName>
</protein>
<feature type="binding site" evidence="8">
    <location>
        <position position="179"/>
    </location>
    <ligand>
        <name>ATP</name>
        <dbReference type="ChEBI" id="CHEBI:30616"/>
    </ligand>
</feature>
<keyword evidence="10" id="KW-0732">Signal</keyword>
<feature type="compositionally biased region" description="Acidic residues" evidence="9">
    <location>
        <begin position="786"/>
        <end position="796"/>
    </location>
</feature>
<evidence type="ECO:0000256" key="7">
    <source>
        <dbReference type="ARBA" id="ARBA00076587"/>
    </source>
</evidence>
<feature type="binding site" evidence="8">
    <location>
        <begin position="206"/>
        <end position="211"/>
    </location>
    <ligand>
        <name>ATP</name>
        <dbReference type="ChEBI" id="CHEBI:30616"/>
    </ligand>
</feature>
<dbReference type="InterPro" id="IPR020575">
    <property type="entry name" value="Hsp90_N"/>
</dbReference>
<evidence type="ECO:0000256" key="9">
    <source>
        <dbReference type="SAM" id="MobiDB-lite"/>
    </source>
</evidence>
<keyword evidence="5" id="KW-0143">Chaperone</keyword>
<feature type="binding site" evidence="8">
    <location>
        <position position="118"/>
    </location>
    <ligand>
        <name>ATP</name>
        <dbReference type="ChEBI" id="CHEBI:30616"/>
    </ligand>
</feature>
<dbReference type="Gene3D" id="3.30.565.10">
    <property type="entry name" value="Histidine kinase-like ATPase, C-terminal domain"/>
    <property type="match status" value="1"/>
</dbReference>
<dbReference type="SMART" id="SM00387">
    <property type="entry name" value="HATPase_c"/>
    <property type="match status" value="1"/>
</dbReference>
<feature type="chain" id="PRO_5035905878" description="Endoplasmin homolog" evidence="10">
    <location>
        <begin position="27"/>
        <end position="851"/>
    </location>
</feature>
<dbReference type="Gene3D" id="1.20.120.790">
    <property type="entry name" value="Heat shock protein 90, C-terminal domain"/>
    <property type="match status" value="1"/>
</dbReference>
<feature type="domain" description="Histidine kinase/HSP90-like ATPase" evidence="11">
    <location>
        <begin position="111"/>
        <end position="268"/>
    </location>
</feature>
<dbReference type="CDD" id="cd16927">
    <property type="entry name" value="HATPase_Hsp90-like"/>
    <property type="match status" value="1"/>
</dbReference>
<dbReference type="AlphaFoldDB" id="A0A8T0J089"/>
<evidence type="ECO:0000313" key="12">
    <source>
        <dbReference type="EMBL" id="KAG0589015.1"/>
    </source>
</evidence>
<proteinExistence type="inferred from homology"/>
<evidence type="ECO:0000259" key="11">
    <source>
        <dbReference type="SMART" id="SM00387"/>
    </source>
</evidence>
<feature type="compositionally biased region" description="Acidic residues" evidence="9">
    <location>
        <begin position="304"/>
        <end position="327"/>
    </location>
</feature>
<dbReference type="EMBL" id="CM026422">
    <property type="protein sequence ID" value="KAG0589015.1"/>
    <property type="molecule type" value="Genomic_DNA"/>
</dbReference>
<dbReference type="NCBIfam" id="NF003555">
    <property type="entry name" value="PRK05218.1"/>
    <property type="match status" value="1"/>
</dbReference>
<dbReference type="PROSITE" id="PS00298">
    <property type="entry name" value="HSP90"/>
    <property type="match status" value="1"/>
</dbReference>
<feature type="region of interest" description="Disordered" evidence="9">
    <location>
        <begin position="304"/>
        <end position="334"/>
    </location>
</feature>
<dbReference type="InterPro" id="IPR019805">
    <property type="entry name" value="Heat_shock_protein_90_CS"/>
</dbReference>
<dbReference type="InterPro" id="IPR003594">
    <property type="entry name" value="HATPase_dom"/>
</dbReference>
<dbReference type="GO" id="GO:0140662">
    <property type="term" value="F:ATP-dependent protein folding chaperone"/>
    <property type="evidence" value="ECO:0007669"/>
    <property type="project" value="InterPro"/>
</dbReference>
<feature type="region of interest" description="Disordered" evidence="9">
    <location>
        <begin position="33"/>
        <end position="81"/>
    </location>
</feature>
<dbReference type="OrthoDB" id="28737at2759"/>
<dbReference type="GO" id="GO:0051082">
    <property type="term" value="F:unfolded protein binding"/>
    <property type="evidence" value="ECO:0007669"/>
    <property type="project" value="InterPro"/>
</dbReference>
<dbReference type="FunFam" id="3.30.565.10:FF:000005">
    <property type="entry name" value="Heat shock protein 90"/>
    <property type="match status" value="1"/>
</dbReference>
<dbReference type="GO" id="GO:0016887">
    <property type="term" value="F:ATP hydrolysis activity"/>
    <property type="evidence" value="ECO:0007669"/>
    <property type="project" value="InterPro"/>
</dbReference>
<evidence type="ECO:0000256" key="1">
    <source>
        <dbReference type="ARBA" id="ARBA00008239"/>
    </source>
</evidence>
<organism evidence="12 13">
    <name type="scientific">Ceratodon purpureus</name>
    <name type="common">Fire moss</name>
    <name type="synonym">Dicranum purpureum</name>
    <dbReference type="NCBI Taxonomy" id="3225"/>
    <lineage>
        <taxon>Eukaryota</taxon>
        <taxon>Viridiplantae</taxon>
        <taxon>Streptophyta</taxon>
        <taxon>Embryophyta</taxon>
        <taxon>Bryophyta</taxon>
        <taxon>Bryophytina</taxon>
        <taxon>Bryopsida</taxon>
        <taxon>Dicranidae</taxon>
        <taxon>Pseudoditrichales</taxon>
        <taxon>Ditrichaceae</taxon>
        <taxon>Ceratodon</taxon>
    </lineage>
</organism>
<feature type="compositionally biased region" description="Polar residues" evidence="9">
    <location>
        <begin position="813"/>
        <end position="826"/>
    </location>
</feature>
<evidence type="ECO:0000256" key="10">
    <source>
        <dbReference type="SAM" id="SignalP"/>
    </source>
</evidence>
<dbReference type="PIRSF" id="PIRSF002583">
    <property type="entry name" value="Hsp90"/>
    <property type="match status" value="1"/>
</dbReference>
<feature type="binding site" evidence="8">
    <location>
        <position position="458"/>
    </location>
    <ligand>
        <name>ATP</name>
        <dbReference type="ChEBI" id="CHEBI:30616"/>
    </ligand>
</feature>
<feature type="compositionally biased region" description="Acidic residues" evidence="9">
    <location>
        <begin position="829"/>
        <end position="844"/>
    </location>
</feature>
<dbReference type="GO" id="GO:0005524">
    <property type="term" value="F:ATP binding"/>
    <property type="evidence" value="ECO:0007669"/>
    <property type="project" value="UniProtKB-KW"/>
</dbReference>
<evidence type="ECO:0000256" key="6">
    <source>
        <dbReference type="ARBA" id="ARBA00073396"/>
    </source>
</evidence>
<feature type="binding site" evidence="8">
    <location>
        <position position="258"/>
    </location>
    <ligand>
        <name>ATP</name>
        <dbReference type="ChEBI" id="CHEBI:30616"/>
    </ligand>
</feature>
<dbReference type="FunFam" id="1.20.120.790:FF:000005">
    <property type="entry name" value="Endoplasmin-like isoform B"/>
    <property type="match status" value="1"/>
</dbReference>
<evidence type="ECO:0000313" key="13">
    <source>
        <dbReference type="Proteomes" id="UP000822688"/>
    </source>
</evidence>
<evidence type="ECO:0000256" key="2">
    <source>
        <dbReference type="ARBA" id="ARBA00022741"/>
    </source>
</evidence>
<evidence type="ECO:0000256" key="3">
    <source>
        <dbReference type="ARBA" id="ARBA00022837"/>
    </source>
</evidence>
<feature type="binding site" evidence="8">
    <location>
        <position position="185"/>
    </location>
    <ligand>
        <name>ATP</name>
        <dbReference type="ChEBI" id="CHEBI:30616"/>
    </ligand>
</feature>
<keyword evidence="13" id="KW-1185">Reference proteome</keyword>
<dbReference type="SUPFAM" id="SSF110942">
    <property type="entry name" value="HSP90 C-terminal domain"/>
    <property type="match status" value="1"/>
</dbReference>
<dbReference type="HAMAP" id="MF_00505">
    <property type="entry name" value="HSP90"/>
    <property type="match status" value="1"/>
</dbReference>
<dbReference type="FunFam" id="3.30.230.80:FF:000006">
    <property type="entry name" value="endoplasmin homolog"/>
    <property type="match status" value="1"/>
</dbReference>
<dbReference type="InterPro" id="IPR036890">
    <property type="entry name" value="HATPase_C_sf"/>
</dbReference>
<evidence type="ECO:0000256" key="8">
    <source>
        <dbReference type="PIRSR" id="PIRSR002583-1"/>
    </source>
</evidence>
<evidence type="ECO:0000256" key="5">
    <source>
        <dbReference type="ARBA" id="ARBA00023186"/>
    </source>
</evidence>
<name>A0A8T0J089_CERPU</name>
<dbReference type="Pfam" id="PF13589">
    <property type="entry name" value="HATPase_c_3"/>
    <property type="match status" value="1"/>
</dbReference>
<feature type="binding site" evidence="8">
    <location>
        <position position="171"/>
    </location>
    <ligand>
        <name>ATP</name>
        <dbReference type="ChEBI" id="CHEBI:30616"/>
    </ligand>
</feature>
<dbReference type="InterPro" id="IPR001404">
    <property type="entry name" value="Hsp90_fam"/>
</dbReference>
<feature type="signal peptide" evidence="10">
    <location>
        <begin position="1"/>
        <end position="26"/>
    </location>
</feature>
<dbReference type="Pfam" id="PF00183">
    <property type="entry name" value="HSP90"/>
    <property type="match status" value="1"/>
</dbReference>
<dbReference type="PRINTS" id="PR00775">
    <property type="entry name" value="HEATSHOCK90"/>
</dbReference>
<dbReference type="SUPFAM" id="SSF55874">
    <property type="entry name" value="ATPase domain of HSP90 chaperone/DNA topoisomerase II/histidine kinase"/>
    <property type="match status" value="1"/>
</dbReference>
<reference evidence="12" key="1">
    <citation type="submission" date="2020-06" db="EMBL/GenBank/DDBJ databases">
        <title>WGS assembly of Ceratodon purpureus strain R40.</title>
        <authorList>
            <person name="Carey S.B."/>
            <person name="Jenkins J."/>
            <person name="Shu S."/>
            <person name="Lovell J.T."/>
            <person name="Sreedasyam A."/>
            <person name="Maumus F."/>
            <person name="Tiley G.P."/>
            <person name="Fernandez-Pozo N."/>
            <person name="Barry K."/>
            <person name="Chen C."/>
            <person name="Wang M."/>
            <person name="Lipzen A."/>
            <person name="Daum C."/>
            <person name="Saski C.A."/>
            <person name="Payton A.C."/>
            <person name="Mcbreen J.C."/>
            <person name="Conrad R.E."/>
            <person name="Kollar L.M."/>
            <person name="Olsson S."/>
            <person name="Huttunen S."/>
            <person name="Landis J.B."/>
            <person name="Wickett N.J."/>
            <person name="Johnson M.G."/>
            <person name="Rensing S.A."/>
            <person name="Grimwood J."/>
            <person name="Schmutz J."/>
            <person name="Mcdaniel S.F."/>
        </authorList>
    </citation>
    <scope>NUCLEOTIDE SEQUENCE</scope>
    <source>
        <strain evidence="12">R40</strain>
    </source>
</reference>
<dbReference type="Gene3D" id="3.40.50.11260">
    <property type="match status" value="1"/>
</dbReference>